<keyword evidence="2" id="KW-1185">Reference proteome</keyword>
<sequence length="85" mass="9754">MRDRGHLGYCLLQMCSSKSKRNKSHFELLSRENVVIFSVINICKFFFSKVCDMTETHVRAHIHIDANSARCTTPDGNCFCSKLLL</sequence>
<dbReference type="EMBL" id="JYDH01000021">
    <property type="protein sequence ID" value="KRY39095.1"/>
    <property type="molecule type" value="Genomic_DNA"/>
</dbReference>
<organism evidence="1 2">
    <name type="scientific">Trichinella spiralis</name>
    <name type="common">Trichina worm</name>
    <dbReference type="NCBI Taxonomy" id="6334"/>
    <lineage>
        <taxon>Eukaryota</taxon>
        <taxon>Metazoa</taxon>
        <taxon>Ecdysozoa</taxon>
        <taxon>Nematoda</taxon>
        <taxon>Enoplea</taxon>
        <taxon>Dorylaimia</taxon>
        <taxon>Trichinellida</taxon>
        <taxon>Trichinellidae</taxon>
        <taxon>Trichinella</taxon>
    </lineage>
</organism>
<reference evidence="1 2" key="1">
    <citation type="submission" date="2015-01" db="EMBL/GenBank/DDBJ databases">
        <title>Evolution of Trichinella species and genotypes.</title>
        <authorList>
            <person name="Korhonen P.K."/>
            <person name="Edoardo P."/>
            <person name="Giuseppe L.R."/>
            <person name="Gasser R.B."/>
        </authorList>
    </citation>
    <scope>NUCLEOTIDE SEQUENCE [LARGE SCALE GENOMIC DNA]</scope>
    <source>
        <strain evidence="1">ISS3</strain>
    </source>
</reference>
<dbReference type="OrthoDB" id="10542705at2759"/>
<dbReference type="Proteomes" id="UP000054776">
    <property type="component" value="Unassembled WGS sequence"/>
</dbReference>
<dbReference type="AlphaFoldDB" id="A0A0V1BQ98"/>
<accession>A0A0V1BQ98</accession>
<gene>
    <name evidence="1" type="ORF">T01_6535</name>
</gene>
<evidence type="ECO:0000313" key="1">
    <source>
        <dbReference type="EMBL" id="KRY39095.1"/>
    </source>
</evidence>
<dbReference type="InParanoid" id="A0A0V1BQ98"/>
<evidence type="ECO:0000313" key="2">
    <source>
        <dbReference type="Proteomes" id="UP000054776"/>
    </source>
</evidence>
<comment type="caution">
    <text evidence="1">The sequence shown here is derived from an EMBL/GenBank/DDBJ whole genome shotgun (WGS) entry which is preliminary data.</text>
</comment>
<name>A0A0V1BQ98_TRISP</name>
<proteinExistence type="predicted"/>
<protein>
    <submittedName>
        <fullName evidence="1">Uncharacterized protein</fullName>
    </submittedName>
</protein>